<keyword evidence="4" id="KW-0862">Zinc</keyword>
<sequence>MRDEADLGKHAYVCPYVGCDWSFKRCEHLKRHQLVHTKERPYVCEYPGCGKSFSRSDNYSAHYRTHQ</sequence>
<dbReference type="AlphaFoldDB" id="A0A1Y1Z959"/>
<evidence type="ECO:0000256" key="6">
    <source>
        <dbReference type="ARBA" id="ARBA00023163"/>
    </source>
</evidence>
<keyword evidence="5" id="KW-0805">Transcription regulation</keyword>
<dbReference type="GO" id="GO:0000978">
    <property type="term" value="F:RNA polymerase II cis-regulatory region sequence-specific DNA binding"/>
    <property type="evidence" value="ECO:0007669"/>
    <property type="project" value="TreeGrafter"/>
</dbReference>
<dbReference type="InterPro" id="IPR036236">
    <property type="entry name" value="Znf_C2H2_sf"/>
</dbReference>
<dbReference type="PROSITE" id="PS50157">
    <property type="entry name" value="ZINC_FINGER_C2H2_2"/>
    <property type="match status" value="2"/>
</dbReference>
<keyword evidence="1" id="KW-0479">Metal-binding</keyword>
<organism evidence="9 10">
    <name type="scientific">Basidiobolus meristosporus CBS 931.73</name>
    <dbReference type="NCBI Taxonomy" id="1314790"/>
    <lineage>
        <taxon>Eukaryota</taxon>
        <taxon>Fungi</taxon>
        <taxon>Fungi incertae sedis</taxon>
        <taxon>Zoopagomycota</taxon>
        <taxon>Entomophthoromycotina</taxon>
        <taxon>Basidiobolomycetes</taxon>
        <taxon>Basidiobolales</taxon>
        <taxon>Basidiobolaceae</taxon>
        <taxon>Basidiobolus</taxon>
    </lineage>
</organism>
<dbReference type="PANTHER" id="PTHR14003">
    <property type="entry name" value="TRANSCRIPTIONAL REPRESSOR PROTEIN YY"/>
    <property type="match status" value="1"/>
</dbReference>
<keyword evidence="2" id="KW-0677">Repeat</keyword>
<feature type="non-terminal residue" evidence="9">
    <location>
        <position position="67"/>
    </location>
</feature>
<dbReference type="GO" id="GO:0000785">
    <property type="term" value="C:chromatin"/>
    <property type="evidence" value="ECO:0007669"/>
    <property type="project" value="TreeGrafter"/>
</dbReference>
<dbReference type="GO" id="GO:0031519">
    <property type="term" value="C:PcG protein complex"/>
    <property type="evidence" value="ECO:0007669"/>
    <property type="project" value="TreeGrafter"/>
</dbReference>
<dbReference type="PANTHER" id="PTHR14003:SF19">
    <property type="entry name" value="YY2 TRANSCRIPTION FACTOR"/>
    <property type="match status" value="1"/>
</dbReference>
<dbReference type="SUPFAM" id="SSF57667">
    <property type="entry name" value="beta-beta-alpha zinc fingers"/>
    <property type="match status" value="2"/>
</dbReference>
<reference evidence="9 10" key="1">
    <citation type="submission" date="2016-07" db="EMBL/GenBank/DDBJ databases">
        <title>Pervasive Adenine N6-methylation of Active Genes in Fungi.</title>
        <authorList>
            <consortium name="DOE Joint Genome Institute"/>
            <person name="Mondo S.J."/>
            <person name="Dannebaum R.O."/>
            <person name="Kuo R.C."/>
            <person name="Labutti K."/>
            <person name="Haridas S."/>
            <person name="Kuo A."/>
            <person name="Salamov A."/>
            <person name="Ahrendt S.R."/>
            <person name="Lipzen A."/>
            <person name="Sullivan W."/>
            <person name="Andreopoulos W.B."/>
            <person name="Clum A."/>
            <person name="Lindquist E."/>
            <person name="Daum C."/>
            <person name="Ramamoorthy G.K."/>
            <person name="Gryganskyi A."/>
            <person name="Culley D."/>
            <person name="Magnuson J.K."/>
            <person name="James T.Y."/>
            <person name="O'Malley M.A."/>
            <person name="Stajich J.E."/>
            <person name="Spatafora J.W."/>
            <person name="Visel A."/>
            <person name="Grigoriev I.V."/>
        </authorList>
    </citation>
    <scope>NUCLEOTIDE SEQUENCE [LARGE SCALE GENOMIC DNA]</scope>
    <source>
        <strain evidence="9 10">CBS 931.73</strain>
    </source>
</reference>
<evidence type="ECO:0000256" key="7">
    <source>
        <dbReference type="PROSITE-ProRule" id="PRU00042"/>
    </source>
</evidence>
<gene>
    <name evidence="9" type="ORF">K493DRAFT_203391</name>
</gene>
<accession>A0A1Y1Z959</accession>
<dbReference type="InterPro" id="IPR013087">
    <property type="entry name" value="Znf_C2H2_type"/>
</dbReference>
<evidence type="ECO:0000256" key="2">
    <source>
        <dbReference type="ARBA" id="ARBA00022737"/>
    </source>
</evidence>
<evidence type="ECO:0000256" key="3">
    <source>
        <dbReference type="ARBA" id="ARBA00022771"/>
    </source>
</evidence>
<evidence type="ECO:0000313" key="10">
    <source>
        <dbReference type="Proteomes" id="UP000193498"/>
    </source>
</evidence>
<evidence type="ECO:0000259" key="8">
    <source>
        <dbReference type="PROSITE" id="PS50157"/>
    </source>
</evidence>
<dbReference type="STRING" id="1314790.A0A1Y1Z959"/>
<keyword evidence="10" id="KW-1185">Reference proteome</keyword>
<comment type="caution">
    <text evidence="9">The sequence shown here is derived from an EMBL/GenBank/DDBJ whole genome shotgun (WGS) entry which is preliminary data.</text>
</comment>
<evidence type="ECO:0000256" key="4">
    <source>
        <dbReference type="ARBA" id="ARBA00022833"/>
    </source>
</evidence>
<dbReference type="Gene3D" id="3.30.160.60">
    <property type="entry name" value="Classic Zinc Finger"/>
    <property type="match status" value="2"/>
</dbReference>
<dbReference type="Pfam" id="PF00096">
    <property type="entry name" value="zf-C2H2"/>
    <property type="match status" value="2"/>
</dbReference>
<proteinExistence type="predicted"/>
<evidence type="ECO:0000256" key="5">
    <source>
        <dbReference type="ARBA" id="ARBA00023015"/>
    </source>
</evidence>
<evidence type="ECO:0000313" key="9">
    <source>
        <dbReference type="EMBL" id="ORY06345.1"/>
    </source>
</evidence>
<dbReference type="GO" id="GO:0008270">
    <property type="term" value="F:zinc ion binding"/>
    <property type="evidence" value="ECO:0007669"/>
    <property type="project" value="UniProtKB-KW"/>
</dbReference>
<name>A0A1Y1Z959_9FUNG</name>
<dbReference type="FunFam" id="3.30.160.60:FF:000032">
    <property type="entry name" value="Krueppel-like factor 4"/>
    <property type="match status" value="1"/>
</dbReference>
<keyword evidence="6" id="KW-0804">Transcription</keyword>
<dbReference type="Proteomes" id="UP000193498">
    <property type="component" value="Unassembled WGS sequence"/>
</dbReference>
<dbReference type="EMBL" id="MCFE01000017">
    <property type="protein sequence ID" value="ORY06345.1"/>
    <property type="molecule type" value="Genomic_DNA"/>
</dbReference>
<dbReference type="GO" id="GO:0005667">
    <property type="term" value="C:transcription regulator complex"/>
    <property type="evidence" value="ECO:0007669"/>
    <property type="project" value="TreeGrafter"/>
</dbReference>
<dbReference type="PROSITE" id="PS00028">
    <property type="entry name" value="ZINC_FINGER_C2H2_1"/>
    <property type="match status" value="2"/>
</dbReference>
<keyword evidence="3 7" id="KW-0863">Zinc-finger</keyword>
<protein>
    <recommendedName>
        <fullName evidence="8">C2H2-type domain-containing protein</fullName>
    </recommendedName>
</protein>
<dbReference type="OrthoDB" id="6365676at2759"/>
<dbReference type="SMART" id="SM00355">
    <property type="entry name" value="ZnF_C2H2"/>
    <property type="match status" value="2"/>
</dbReference>
<dbReference type="InParanoid" id="A0A1Y1Z959"/>
<feature type="domain" description="C2H2-type" evidence="8">
    <location>
        <begin position="12"/>
        <end position="41"/>
    </location>
</feature>
<evidence type="ECO:0000256" key="1">
    <source>
        <dbReference type="ARBA" id="ARBA00022723"/>
    </source>
</evidence>
<feature type="domain" description="C2H2-type" evidence="8">
    <location>
        <begin position="42"/>
        <end position="67"/>
    </location>
</feature>
<dbReference type="GO" id="GO:0000981">
    <property type="term" value="F:DNA-binding transcription factor activity, RNA polymerase II-specific"/>
    <property type="evidence" value="ECO:0007669"/>
    <property type="project" value="TreeGrafter"/>
</dbReference>